<accession>A0A6G8QC24</accession>
<keyword evidence="10" id="KW-1185">Reference proteome</keyword>
<feature type="transmembrane region" description="Helical" evidence="8">
    <location>
        <begin position="74"/>
        <end position="97"/>
    </location>
</feature>
<evidence type="ECO:0000256" key="2">
    <source>
        <dbReference type="ARBA" id="ARBA00006434"/>
    </source>
</evidence>
<gene>
    <name evidence="9" type="ORF">GBA63_16330</name>
</gene>
<dbReference type="PANTHER" id="PTHR48086:SF7">
    <property type="entry name" value="SODIUM-SOLUTE SYMPORTER-RELATED"/>
    <property type="match status" value="1"/>
</dbReference>
<dbReference type="InterPro" id="IPR001734">
    <property type="entry name" value="Na/solute_symporter"/>
</dbReference>
<dbReference type="EMBL" id="CP045119">
    <property type="protein sequence ID" value="QIN84036.1"/>
    <property type="molecule type" value="Genomic_DNA"/>
</dbReference>
<dbReference type="AlphaFoldDB" id="A0A6G8QC24"/>
<dbReference type="Gene3D" id="1.20.1730.10">
    <property type="entry name" value="Sodium/glucose cotransporter"/>
    <property type="match status" value="1"/>
</dbReference>
<dbReference type="GO" id="GO:0022857">
    <property type="term" value="F:transmembrane transporter activity"/>
    <property type="evidence" value="ECO:0007669"/>
    <property type="project" value="InterPro"/>
</dbReference>
<comment type="similarity">
    <text evidence="2 7">Belongs to the sodium:solute symporter (SSF) (TC 2.A.21) family.</text>
</comment>
<comment type="subcellular location">
    <subcellularLocation>
        <location evidence="1">Membrane</location>
        <topology evidence="1">Multi-pass membrane protein</topology>
    </subcellularLocation>
</comment>
<feature type="transmembrane region" description="Helical" evidence="8">
    <location>
        <begin position="179"/>
        <end position="198"/>
    </location>
</feature>
<keyword evidence="6 8" id="KW-0472">Membrane</keyword>
<dbReference type="RefSeq" id="WP_166177862.1">
    <property type="nucleotide sequence ID" value="NZ_CP045119.1"/>
</dbReference>
<feature type="transmembrane region" description="Helical" evidence="8">
    <location>
        <begin position="45"/>
        <end position="68"/>
    </location>
</feature>
<keyword evidence="5 8" id="KW-1133">Transmembrane helix</keyword>
<dbReference type="CDD" id="cd11479">
    <property type="entry name" value="SLC5sbd_u3"/>
    <property type="match status" value="1"/>
</dbReference>
<evidence type="ECO:0000256" key="8">
    <source>
        <dbReference type="SAM" id="Phobius"/>
    </source>
</evidence>
<reference evidence="9 10" key="1">
    <citation type="submission" date="2019-10" db="EMBL/GenBank/DDBJ databases">
        <title>Rubrobacter sp nov SCSIO 52090 isolated from a deep-sea sediment in the South China Sea.</title>
        <authorList>
            <person name="Chen R.W."/>
        </authorList>
    </citation>
    <scope>NUCLEOTIDE SEQUENCE [LARGE SCALE GENOMIC DNA]</scope>
    <source>
        <strain evidence="9 10">SCSIO 52909</strain>
    </source>
</reference>
<dbReference type="PANTHER" id="PTHR48086">
    <property type="entry name" value="SODIUM/PROLINE SYMPORTER-RELATED"/>
    <property type="match status" value="1"/>
</dbReference>
<keyword evidence="4 8" id="KW-0812">Transmembrane</keyword>
<dbReference type="Pfam" id="PF00474">
    <property type="entry name" value="SSF"/>
    <property type="match status" value="1"/>
</dbReference>
<evidence type="ECO:0000256" key="4">
    <source>
        <dbReference type="ARBA" id="ARBA00022692"/>
    </source>
</evidence>
<feature type="transmembrane region" description="Helical" evidence="8">
    <location>
        <begin position="149"/>
        <end position="167"/>
    </location>
</feature>
<feature type="transmembrane region" description="Helical" evidence="8">
    <location>
        <begin position="218"/>
        <end position="240"/>
    </location>
</feature>
<dbReference type="KEGG" id="rub:GBA63_16330"/>
<dbReference type="GO" id="GO:0005886">
    <property type="term" value="C:plasma membrane"/>
    <property type="evidence" value="ECO:0007669"/>
    <property type="project" value="TreeGrafter"/>
</dbReference>
<dbReference type="PROSITE" id="PS50283">
    <property type="entry name" value="NA_SOLUT_SYMP_3"/>
    <property type="match status" value="1"/>
</dbReference>
<dbReference type="Proteomes" id="UP000501452">
    <property type="component" value="Chromosome"/>
</dbReference>
<evidence type="ECO:0000256" key="6">
    <source>
        <dbReference type="ARBA" id="ARBA00023136"/>
    </source>
</evidence>
<evidence type="ECO:0000313" key="10">
    <source>
        <dbReference type="Proteomes" id="UP000501452"/>
    </source>
</evidence>
<protein>
    <submittedName>
        <fullName evidence="9">Sodium:solute symporter</fullName>
    </submittedName>
</protein>
<feature type="transmembrane region" description="Helical" evidence="8">
    <location>
        <begin position="6"/>
        <end position="25"/>
    </location>
</feature>
<feature type="transmembrane region" description="Helical" evidence="8">
    <location>
        <begin position="261"/>
        <end position="285"/>
    </location>
</feature>
<evidence type="ECO:0000256" key="3">
    <source>
        <dbReference type="ARBA" id="ARBA00022448"/>
    </source>
</evidence>
<feature type="transmembrane region" description="Helical" evidence="8">
    <location>
        <begin position="305"/>
        <end position="335"/>
    </location>
</feature>
<dbReference type="InterPro" id="IPR038377">
    <property type="entry name" value="Na/Glc_symporter_sf"/>
</dbReference>
<dbReference type="InterPro" id="IPR050277">
    <property type="entry name" value="Sodium:Solute_Symporter"/>
</dbReference>
<evidence type="ECO:0000256" key="7">
    <source>
        <dbReference type="RuleBase" id="RU362091"/>
    </source>
</evidence>
<feature type="transmembrane region" description="Helical" evidence="8">
    <location>
        <begin position="356"/>
        <end position="375"/>
    </location>
</feature>
<evidence type="ECO:0000256" key="5">
    <source>
        <dbReference type="ARBA" id="ARBA00022989"/>
    </source>
</evidence>
<feature type="transmembrane region" description="Helical" evidence="8">
    <location>
        <begin position="118"/>
        <end position="143"/>
    </location>
</feature>
<keyword evidence="3" id="KW-0813">Transport</keyword>
<name>A0A6G8QC24_9ACTN</name>
<sequence>MGDALDYLVLGLYFAAMLGAGYWGLRRAGSTEDYLVAGRRLGPALYIGTLSAVVLGGASTIGSVSLGYEFGVSGMWLVFMIGLGIIALGILLSTRLSRLGVYTVSEMLGIRYGASSRLISAIIVAAYALMIAVTSTIAVGSVFDVVLGLPPTLAILIAGGVVVAYSALGGMWSITLTDFLQFCVMTVGIFLILLPLSITRAGGFSGMGGELPGSYFDPFSIGGQTIFTYFLLFFFGLMIGQDIWQRVFTARGPSVARWGGVVAGLYCLLYGLAGALIGTAARVLIPDLPNSDNAFARVAGEVLPAGVLGLVLAAALAAVMSTASAGLLASSTILANDVYAGLFRREDHAGAGEYNASRLATLLVGVVVLVISVLVSDVVGALTVAYNLLVGALFVPIIGALFWRRATGAGALTSMAISGAVVVVLMMLLGLEANAPIYVGILTSLFFFVVVSLLTPRASSETMSAWERRIGGEGAGSRRA</sequence>
<feature type="transmembrane region" description="Helical" evidence="8">
    <location>
        <begin position="381"/>
        <end position="403"/>
    </location>
</feature>
<proteinExistence type="inferred from homology"/>
<evidence type="ECO:0000313" key="9">
    <source>
        <dbReference type="EMBL" id="QIN84036.1"/>
    </source>
</evidence>
<feature type="transmembrane region" description="Helical" evidence="8">
    <location>
        <begin position="435"/>
        <end position="454"/>
    </location>
</feature>
<evidence type="ECO:0000256" key="1">
    <source>
        <dbReference type="ARBA" id="ARBA00004141"/>
    </source>
</evidence>
<feature type="transmembrane region" description="Helical" evidence="8">
    <location>
        <begin position="410"/>
        <end position="429"/>
    </location>
</feature>
<organism evidence="9 10">
    <name type="scientific">Rubrobacter tropicus</name>
    <dbReference type="NCBI Taxonomy" id="2653851"/>
    <lineage>
        <taxon>Bacteria</taxon>
        <taxon>Bacillati</taxon>
        <taxon>Actinomycetota</taxon>
        <taxon>Rubrobacteria</taxon>
        <taxon>Rubrobacterales</taxon>
        <taxon>Rubrobacteraceae</taxon>
        <taxon>Rubrobacter</taxon>
    </lineage>
</organism>